<dbReference type="AlphaFoldDB" id="A0A3B0YRI5"/>
<evidence type="ECO:0000313" key="1">
    <source>
        <dbReference type="EMBL" id="VAW78693.1"/>
    </source>
</evidence>
<accession>A0A3B0YRI5</accession>
<reference evidence="1" key="1">
    <citation type="submission" date="2018-06" db="EMBL/GenBank/DDBJ databases">
        <authorList>
            <person name="Zhirakovskaya E."/>
        </authorList>
    </citation>
    <scope>NUCLEOTIDE SEQUENCE</scope>
</reference>
<organism evidence="1">
    <name type="scientific">hydrothermal vent metagenome</name>
    <dbReference type="NCBI Taxonomy" id="652676"/>
    <lineage>
        <taxon>unclassified sequences</taxon>
        <taxon>metagenomes</taxon>
        <taxon>ecological metagenomes</taxon>
    </lineage>
</organism>
<dbReference type="Pfam" id="PF16702">
    <property type="entry name" value="DUF5063"/>
    <property type="match status" value="1"/>
</dbReference>
<proteinExistence type="predicted"/>
<dbReference type="Gene3D" id="1.20.120.1550">
    <property type="entry name" value="Protein of unknown function DUF5063"/>
    <property type="match status" value="1"/>
</dbReference>
<protein>
    <recommendedName>
        <fullName evidence="2">DUF5063 domain-containing protein</fullName>
    </recommendedName>
</protein>
<dbReference type="EMBL" id="UOFN01000098">
    <property type="protein sequence ID" value="VAW78693.1"/>
    <property type="molecule type" value="Genomic_DNA"/>
</dbReference>
<dbReference type="InterPro" id="IPR038312">
    <property type="entry name" value="DUF5063_sf"/>
</dbReference>
<sequence length="165" mass="19104">MIDPERVEFLELISTARQYCRIIEHNADKSDWLKPLVRILPRLHAGIVALHNPGGCSFPPELSDFDDRFDLFSQLRSKLGELDMYWLEYDEPGESASDIDHRSGSLADDLTDIYFELKRGLNMLDAAGMDEVAHLWDIGFKQHWGQHLVDAERHLYSLRINHQLT</sequence>
<evidence type="ECO:0008006" key="2">
    <source>
        <dbReference type="Google" id="ProtNLM"/>
    </source>
</evidence>
<name>A0A3B0YRI5_9ZZZZ</name>
<dbReference type="InterPro" id="IPR032025">
    <property type="entry name" value="DUF5063"/>
</dbReference>
<gene>
    <name evidence="1" type="ORF">MNBD_GAMMA15-2310</name>
</gene>